<feature type="domain" description="PIN" evidence="8">
    <location>
        <begin position="5"/>
        <end position="122"/>
    </location>
</feature>
<dbReference type="SUPFAM" id="SSF88723">
    <property type="entry name" value="PIN domain-like"/>
    <property type="match status" value="1"/>
</dbReference>
<dbReference type="OrthoDB" id="9804823at2"/>
<sequence length="139" mass="15908">MTLRYLLDTNILSNLMRPRPDAQILAHFQQYQGVLATSAPVLHELQFGCDRLPESSKRSKLEKFINEVVKARIPILPYDENAAIWHSRERARLFQLGKPPSFADSQIAAIAAVNQLTLVTSNVSDFENFQDLEIENWQQ</sequence>
<dbReference type="eggNOG" id="COG1487">
    <property type="taxonomic scope" value="Bacteria"/>
</dbReference>
<evidence type="ECO:0000256" key="7">
    <source>
        <dbReference type="ARBA" id="ARBA00038093"/>
    </source>
</evidence>
<dbReference type="AlphaFoldDB" id="B8HZK3"/>
<dbReference type="KEGG" id="cyn:Cyan7425_0155"/>
<dbReference type="InterPro" id="IPR029060">
    <property type="entry name" value="PIN-like_dom_sf"/>
</dbReference>
<evidence type="ECO:0000256" key="4">
    <source>
        <dbReference type="ARBA" id="ARBA00022723"/>
    </source>
</evidence>
<dbReference type="InterPro" id="IPR050556">
    <property type="entry name" value="Type_II_TA_system_RNase"/>
</dbReference>
<gene>
    <name evidence="9" type="ordered locus">Cyan7425_0155</name>
</gene>
<dbReference type="GO" id="GO:0046872">
    <property type="term" value="F:metal ion binding"/>
    <property type="evidence" value="ECO:0007669"/>
    <property type="project" value="UniProtKB-KW"/>
</dbReference>
<evidence type="ECO:0000256" key="6">
    <source>
        <dbReference type="ARBA" id="ARBA00022842"/>
    </source>
</evidence>
<evidence type="ECO:0000259" key="8">
    <source>
        <dbReference type="Pfam" id="PF01850"/>
    </source>
</evidence>
<keyword evidence="6" id="KW-0460">Magnesium</keyword>
<dbReference type="Pfam" id="PF01850">
    <property type="entry name" value="PIN"/>
    <property type="match status" value="1"/>
</dbReference>
<dbReference type="GO" id="GO:0004518">
    <property type="term" value="F:nuclease activity"/>
    <property type="evidence" value="ECO:0007669"/>
    <property type="project" value="UniProtKB-KW"/>
</dbReference>
<dbReference type="GO" id="GO:0016787">
    <property type="term" value="F:hydrolase activity"/>
    <property type="evidence" value="ECO:0007669"/>
    <property type="project" value="UniProtKB-KW"/>
</dbReference>
<dbReference type="PANTHER" id="PTHR33653">
    <property type="entry name" value="RIBONUCLEASE VAPC2"/>
    <property type="match status" value="1"/>
</dbReference>
<keyword evidence="5" id="KW-0378">Hydrolase</keyword>
<dbReference type="PANTHER" id="PTHR33653:SF1">
    <property type="entry name" value="RIBONUCLEASE VAPC2"/>
    <property type="match status" value="1"/>
</dbReference>
<evidence type="ECO:0000313" key="9">
    <source>
        <dbReference type="EMBL" id="ACL47851.1"/>
    </source>
</evidence>
<evidence type="ECO:0000256" key="3">
    <source>
        <dbReference type="ARBA" id="ARBA00022722"/>
    </source>
</evidence>
<geneLocation type="plasmid" evidence="9">
    <name>pP742502</name>
</geneLocation>
<evidence type="ECO:0000256" key="2">
    <source>
        <dbReference type="ARBA" id="ARBA00022649"/>
    </source>
</evidence>
<dbReference type="Gene3D" id="3.40.50.1010">
    <property type="entry name" value="5'-nuclease"/>
    <property type="match status" value="1"/>
</dbReference>
<evidence type="ECO:0000256" key="1">
    <source>
        <dbReference type="ARBA" id="ARBA00001946"/>
    </source>
</evidence>
<comment type="cofactor">
    <cofactor evidence="1">
        <name>Mg(2+)</name>
        <dbReference type="ChEBI" id="CHEBI:18420"/>
    </cofactor>
</comment>
<dbReference type="HOGENOM" id="CLU_118482_5_1_3"/>
<evidence type="ECO:0000256" key="5">
    <source>
        <dbReference type="ARBA" id="ARBA00022801"/>
    </source>
</evidence>
<keyword evidence="3" id="KW-0540">Nuclease</keyword>
<dbReference type="CDD" id="cd18747">
    <property type="entry name" value="PIN_VapC4-5_FitB-like"/>
    <property type="match status" value="1"/>
</dbReference>
<name>B8HZK3_CYAP4</name>
<comment type="similarity">
    <text evidence="7">Belongs to the PINc/VapC protein family.</text>
</comment>
<organism evidence="9">
    <name type="scientific">Cyanothece sp. (strain PCC 7425 / ATCC 29141)</name>
    <dbReference type="NCBI Taxonomy" id="395961"/>
    <lineage>
        <taxon>Bacteria</taxon>
        <taxon>Bacillati</taxon>
        <taxon>Cyanobacteriota</taxon>
        <taxon>Cyanophyceae</taxon>
        <taxon>Gomontiellales</taxon>
        <taxon>Cyanothecaceae</taxon>
        <taxon>Cyanothece</taxon>
    </lineage>
</organism>
<accession>B8HZK3</accession>
<dbReference type="InterPro" id="IPR002716">
    <property type="entry name" value="PIN_dom"/>
</dbReference>
<keyword evidence="9" id="KW-0614">Plasmid</keyword>
<reference evidence="9" key="1">
    <citation type="submission" date="2009-01" db="EMBL/GenBank/DDBJ databases">
        <title>Complete sequence of plasmid2 Cyanothece sp. PCC 7425.</title>
        <authorList>
            <consortium name="US DOE Joint Genome Institute"/>
            <person name="Lucas S."/>
            <person name="Copeland A."/>
            <person name="Lapidus A."/>
            <person name="Glavina del Rio T."/>
            <person name="Dalin E."/>
            <person name="Tice H."/>
            <person name="Bruce D."/>
            <person name="Goodwin L."/>
            <person name="Pitluck S."/>
            <person name="Sims D."/>
            <person name="Meineke L."/>
            <person name="Brettin T."/>
            <person name="Detter J.C."/>
            <person name="Han C."/>
            <person name="Larimer F."/>
            <person name="Land M."/>
            <person name="Hauser L."/>
            <person name="Kyrpides N."/>
            <person name="Ovchinnikova G."/>
            <person name="Liberton M."/>
            <person name="Stoeckel J."/>
            <person name="Banerjee A."/>
            <person name="Singh A."/>
            <person name="Page L."/>
            <person name="Sato H."/>
            <person name="Zhao L."/>
            <person name="Sherman L."/>
            <person name="Pakrasi H."/>
            <person name="Richardson P."/>
        </authorList>
    </citation>
    <scope>NUCLEOTIDE SEQUENCE</scope>
    <source>
        <strain evidence="9">PCC 7425</strain>
        <plasmid evidence="9">pP742502</plasmid>
    </source>
</reference>
<dbReference type="EMBL" id="CP001346">
    <property type="protein sequence ID" value="ACL47851.1"/>
    <property type="molecule type" value="Genomic_DNA"/>
</dbReference>
<protein>
    <submittedName>
        <fullName evidence="9">PilT protein domain protein</fullName>
    </submittedName>
</protein>
<keyword evidence="2" id="KW-1277">Toxin-antitoxin system</keyword>
<proteinExistence type="inferred from homology"/>
<keyword evidence="4" id="KW-0479">Metal-binding</keyword>